<feature type="region of interest" description="Disordered" evidence="1">
    <location>
        <begin position="49"/>
        <end position="75"/>
    </location>
</feature>
<reference evidence="2" key="1">
    <citation type="journal article" date="2018" name="DNA Res.">
        <title>Multiple hybrid de novo genome assembly of finger millet, an orphan allotetraploid crop.</title>
        <authorList>
            <person name="Hatakeyama M."/>
            <person name="Aluri S."/>
            <person name="Balachadran M.T."/>
            <person name="Sivarajan S.R."/>
            <person name="Patrignani A."/>
            <person name="Gruter S."/>
            <person name="Poveda L."/>
            <person name="Shimizu-Inatsugi R."/>
            <person name="Baeten J."/>
            <person name="Francoijs K.J."/>
            <person name="Nataraja K.N."/>
            <person name="Reddy Y.A.N."/>
            <person name="Phadnis S."/>
            <person name="Ravikumar R.L."/>
            <person name="Schlapbach R."/>
            <person name="Sreeman S.M."/>
            <person name="Shimizu K.K."/>
        </authorList>
    </citation>
    <scope>NUCLEOTIDE SEQUENCE</scope>
</reference>
<dbReference type="Proteomes" id="UP001054889">
    <property type="component" value="Unassembled WGS sequence"/>
</dbReference>
<gene>
    <name evidence="2" type="primary">gb17811</name>
    <name evidence="2" type="ORF">PR202_gb17811</name>
</gene>
<name>A0AAV5F5C1_ELECO</name>
<proteinExistence type="predicted"/>
<evidence type="ECO:0000313" key="3">
    <source>
        <dbReference type="Proteomes" id="UP001054889"/>
    </source>
</evidence>
<organism evidence="2 3">
    <name type="scientific">Eleusine coracana subsp. coracana</name>
    <dbReference type="NCBI Taxonomy" id="191504"/>
    <lineage>
        <taxon>Eukaryota</taxon>
        <taxon>Viridiplantae</taxon>
        <taxon>Streptophyta</taxon>
        <taxon>Embryophyta</taxon>
        <taxon>Tracheophyta</taxon>
        <taxon>Spermatophyta</taxon>
        <taxon>Magnoliopsida</taxon>
        <taxon>Liliopsida</taxon>
        <taxon>Poales</taxon>
        <taxon>Poaceae</taxon>
        <taxon>PACMAD clade</taxon>
        <taxon>Chloridoideae</taxon>
        <taxon>Cynodonteae</taxon>
        <taxon>Eleusininae</taxon>
        <taxon>Eleusine</taxon>
    </lineage>
</organism>
<protein>
    <submittedName>
        <fullName evidence="2">Uncharacterized protein</fullName>
    </submittedName>
</protein>
<dbReference type="EMBL" id="BQKI01000081">
    <property type="protein sequence ID" value="GJN29575.1"/>
    <property type="molecule type" value="Genomic_DNA"/>
</dbReference>
<accession>A0AAV5F5C1</accession>
<sequence>MDGYCWGKSDRIFADWSYRTCTCEPSQNEVTEECQFDLCRQHVNAMRETAPHQGDESQFDLKQSRAENTNNTSTPNRIQTLDFSVILL</sequence>
<evidence type="ECO:0000313" key="2">
    <source>
        <dbReference type="EMBL" id="GJN29575.1"/>
    </source>
</evidence>
<evidence type="ECO:0000256" key="1">
    <source>
        <dbReference type="SAM" id="MobiDB-lite"/>
    </source>
</evidence>
<reference evidence="2" key="2">
    <citation type="submission" date="2021-12" db="EMBL/GenBank/DDBJ databases">
        <title>Resequencing data analysis of finger millet.</title>
        <authorList>
            <person name="Hatakeyama M."/>
            <person name="Aluri S."/>
            <person name="Balachadran M.T."/>
            <person name="Sivarajan S.R."/>
            <person name="Poveda L."/>
            <person name="Shimizu-Inatsugi R."/>
            <person name="Schlapbach R."/>
            <person name="Sreeman S.M."/>
            <person name="Shimizu K.K."/>
        </authorList>
    </citation>
    <scope>NUCLEOTIDE SEQUENCE</scope>
</reference>
<dbReference type="AlphaFoldDB" id="A0AAV5F5C1"/>
<keyword evidence="3" id="KW-1185">Reference proteome</keyword>
<comment type="caution">
    <text evidence="2">The sequence shown here is derived from an EMBL/GenBank/DDBJ whole genome shotgun (WGS) entry which is preliminary data.</text>
</comment>
<feature type="compositionally biased region" description="Polar residues" evidence="1">
    <location>
        <begin position="66"/>
        <end position="75"/>
    </location>
</feature>